<dbReference type="EMBL" id="CP097510">
    <property type="protein sequence ID" value="URE35165.1"/>
    <property type="molecule type" value="Genomic_DNA"/>
</dbReference>
<gene>
    <name evidence="1" type="ORF">MUK42_25813</name>
</gene>
<evidence type="ECO:0000313" key="1">
    <source>
        <dbReference type="EMBL" id="URE35165.1"/>
    </source>
</evidence>
<name>A0A9E7L1X7_9LILI</name>
<organism evidence="1 2">
    <name type="scientific">Musa troglodytarum</name>
    <name type="common">fe'i banana</name>
    <dbReference type="NCBI Taxonomy" id="320322"/>
    <lineage>
        <taxon>Eukaryota</taxon>
        <taxon>Viridiplantae</taxon>
        <taxon>Streptophyta</taxon>
        <taxon>Embryophyta</taxon>
        <taxon>Tracheophyta</taxon>
        <taxon>Spermatophyta</taxon>
        <taxon>Magnoliopsida</taxon>
        <taxon>Liliopsida</taxon>
        <taxon>Zingiberales</taxon>
        <taxon>Musaceae</taxon>
        <taxon>Musa</taxon>
    </lineage>
</organism>
<evidence type="ECO:0000313" key="2">
    <source>
        <dbReference type="Proteomes" id="UP001055439"/>
    </source>
</evidence>
<accession>A0A9E7L1X7</accession>
<reference evidence="1" key="1">
    <citation type="submission" date="2022-05" db="EMBL/GenBank/DDBJ databases">
        <title>The Musa troglodytarum L. genome provides insights into the mechanism of non-climacteric behaviour and enrichment of carotenoids.</title>
        <authorList>
            <person name="Wang J."/>
        </authorList>
    </citation>
    <scope>NUCLEOTIDE SEQUENCE</scope>
    <source>
        <tissue evidence="1">Leaf</tissue>
    </source>
</reference>
<sequence length="53" mass="6026">CQRGVERSTTSSHKVVEVSSLFARIKPFEALRVPRDLVQMKEAHNCSPMVTLR</sequence>
<protein>
    <submittedName>
        <fullName evidence="1">Uncharacterized protein</fullName>
    </submittedName>
</protein>
<feature type="non-terminal residue" evidence="1">
    <location>
        <position position="1"/>
    </location>
</feature>
<dbReference type="Proteomes" id="UP001055439">
    <property type="component" value="Chromosome 8"/>
</dbReference>
<dbReference type="AlphaFoldDB" id="A0A9E7L1X7"/>
<proteinExistence type="predicted"/>
<keyword evidence="2" id="KW-1185">Reference proteome</keyword>